<dbReference type="SMART" id="SM00398">
    <property type="entry name" value="HMG"/>
    <property type="match status" value="1"/>
</dbReference>
<evidence type="ECO:0000256" key="2">
    <source>
        <dbReference type="ARBA" id="ARBA00023242"/>
    </source>
</evidence>
<keyword evidence="2 3" id="KW-0539">Nucleus</keyword>
<gene>
    <name evidence="5" type="ORF">CSSPJE1EN1_LOCUS25910</name>
</gene>
<dbReference type="Proteomes" id="UP001497444">
    <property type="component" value="Unassembled WGS sequence"/>
</dbReference>
<evidence type="ECO:0000256" key="1">
    <source>
        <dbReference type="ARBA" id="ARBA00023125"/>
    </source>
</evidence>
<dbReference type="InterPro" id="IPR050140">
    <property type="entry name" value="SRY-related_HMG-box_TF-like"/>
</dbReference>
<name>A0ABP0V8T6_9BRYO</name>
<proteinExistence type="predicted"/>
<dbReference type="Gene3D" id="1.10.30.10">
    <property type="entry name" value="High mobility group box domain"/>
    <property type="match status" value="1"/>
</dbReference>
<dbReference type="InterPro" id="IPR009071">
    <property type="entry name" value="HMG_box_dom"/>
</dbReference>
<dbReference type="PROSITE" id="PS50118">
    <property type="entry name" value="HMG_BOX_2"/>
    <property type="match status" value="1"/>
</dbReference>
<comment type="caution">
    <text evidence="5">The sequence shown here is derived from an EMBL/GenBank/DDBJ whole genome shotgun (WGS) entry which is preliminary data.</text>
</comment>
<feature type="DNA-binding region" description="HMG box" evidence="3">
    <location>
        <begin position="10"/>
        <end position="78"/>
    </location>
</feature>
<organism evidence="5 6">
    <name type="scientific">Sphagnum jensenii</name>
    <dbReference type="NCBI Taxonomy" id="128206"/>
    <lineage>
        <taxon>Eukaryota</taxon>
        <taxon>Viridiplantae</taxon>
        <taxon>Streptophyta</taxon>
        <taxon>Embryophyta</taxon>
        <taxon>Bryophyta</taxon>
        <taxon>Sphagnophytina</taxon>
        <taxon>Sphagnopsida</taxon>
        <taxon>Sphagnales</taxon>
        <taxon>Sphagnaceae</taxon>
        <taxon>Sphagnum</taxon>
    </lineage>
</organism>
<dbReference type="EMBL" id="CAXAQS010000185">
    <property type="protein sequence ID" value="CAK9250532.1"/>
    <property type="molecule type" value="Genomic_DNA"/>
</dbReference>
<keyword evidence="1 3" id="KW-0238">DNA-binding</keyword>
<evidence type="ECO:0000313" key="5">
    <source>
        <dbReference type="EMBL" id="CAK9250532.1"/>
    </source>
</evidence>
<dbReference type="PANTHER" id="PTHR10270">
    <property type="entry name" value="SOX TRANSCRIPTION FACTOR"/>
    <property type="match status" value="1"/>
</dbReference>
<reference evidence="5" key="1">
    <citation type="submission" date="2024-02" db="EMBL/GenBank/DDBJ databases">
        <authorList>
            <consortium name="ELIXIR-Norway"/>
            <consortium name="Elixir Norway"/>
        </authorList>
    </citation>
    <scope>NUCLEOTIDE SEQUENCE</scope>
</reference>
<sequence length="285" mass="31495">MSKNNGHDHVKRPMNAFMVWSRGQRRKMAQENPKMHNSEISKRLGAEWKQLTESEKRPFIDEAKRLRALHMKEHPDYKYRPRRKPKPMVKKDNGYLSSAYMSQSMTAGFDPLARFAAFASPTSDASVVSHLESEKAATARSFPLSVPPLYAPGGHLNAVANAVKFRSDPLTPAAIKANNDTFGNLCFGPTFYSSAASSLLSSLSAHSHLSHTQPNHSHPYNIHPSACGGYLPPPAYHLPPVTSHSATTSQFTADLRNNPFAAAYLMMKPDDRMSSLSKLSPPPIV</sequence>
<accession>A0ABP0V8T6</accession>
<evidence type="ECO:0000256" key="3">
    <source>
        <dbReference type="PROSITE-ProRule" id="PRU00267"/>
    </source>
</evidence>
<feature type="domain" description="HMG box" evidence="4">
    <location>
        <begin position="10"/>
        <end position="78"/>
    </location>
</feature>
<dbReference type="CDD" id="cd01388">
    <property type="entry name" value="HMG-box_SoxB"/>
    <property type="match status" value="1"/>
</dbReference>
<protein>
    <recommendedName>
        <fullName evidence="4">HMG box domain-containing protein</fullName>
    </recommendedName>
</protein>
<keyword evidence="6" id="KW-1185">Reference proteome</keyword>
<evidence type="ECO:0000259" key="4">
    <source>
        <dbReference type="PROSITE" id="PS50118"/>
    </source>
</evidence>
<dbReference type="Pfam" id="PF00505">
    <property type="entry name" value="HMG_box"/>
    <property type="match status" value="1"/>
</dbReference>
<dbReference type="InterPro" id="IPR036910">
    <property type="entry name" value="HMG_box_dom_sf"/>
</dbReference>
<evidence type="ECO:0000313" key="6">
    <source>
        <dbReference type="Proteomes" id="UP001497444"/>
    </source>
</evidence>
<dbReference type="PANTHER" id="PTHR10270:SF324">
    <property type="entry name" value="SOX DOMAIN-CONTAINING PROTEIN DICHAETE-RELATED"/>
    <property type="match status" value="1"/>
</dbReference>
<dbReference type="SUPFAM" id="SSF47095">
    <property type="entry name" value="HMG-box"/>
    <property type="match status" value="1"/>
</dbReference>